<evidence type="ECO:0000256" key="2">
    <source>
        <dbReference type="PIRSR" id="PIRSR637359-2"/>
    </source>
</evidence>
<dbReference type="InterPro" id="IPR037359">
    <property type="entry name" value="NST/OST"/>
</dbReference>
<name>A0A9W6BF27_9CHLO</name>
<evidence type="ECO:0000256" key="3">
    <source>
        <dbReference type="SAM" id="MobiDB-lite"/>
    </source>
</evidence>
<feature type="compositionally biased region" description="Low complexity" evidence="3">
    <location>
        <begin position="401"/>
        <end position="422"/>
    </location>
</feature>
<feature type="binding site" evidence="2">
    <location>
        <position position="203"/>
    </location>
    <ligand>
        <name>3'-phosphoadenylyl sulfate</name>
        <dbReference type="ChEBI" id="CHEBI:58339"/>
    </ligand>
</feature>
<dbReference type="PANTHER" id="PTHR10605">
    <property type="entry name" value="HEPARAN SULFATE SULFOTRANSFERASE"/>
    <property type="match status" value="1"/>
</dbReference>
<keyword evidence="5" id="KW-1185">Reference proteome</keyword>
<dbReference type="AlphaFoldDB" id="A0A9W6BF27"/>
<protein>
    <recommendedName>
        <fullName evidence="6">Sulfotransferase</fullName>
    </recommendedName>
</protein>
<dbReference type="Proteomes" id="UP001165080">
    <property type="component" value="Unassembled WGS sequence"/>
</dbReference>
<dbReference type="PANTHER" id="PTHR10605:SF56">
    <property type="entry name" value="BIFUNCTIONAL HEPARAN SULFATE N-DEACETYLASE_N-SULFOTRANSFERASE"/>
    <property type="match status" value="1"/>
</dbReference>
<comment type="caution">
    <text evidence="4">The sequence shown here is derived from an EMBL/GenBank/DDBJ whole genome shotgun (WGS) entry which is preliminary data.</text>
</comment>
<keyword evidence="1" id="KW-0808">Transferase</keyword>
<dbReference type="InterPro" id="IPR027417">
    <property type="entry name" value="P-loop_NTPase"/>
</dbReference>
<reference evidence="4 5" key="1">
    <citation type="journal article" date="2023" name="Commun. Biol.">
        <title>Reorganization of the ancestral sex-determining regions during the evolution of trioecy in Pleodorina starrii.</title>
        <authorList>
            <person name="Takahashi K."/>
            <person name="Suzuki S."/>
            <person name="Kawai-Toyooka H."/>
            <person name="Yamamoto K."/>
            <person name="Hamaji T."/>
            <person name="Ootsuki R."/>
            <person name="Yamaguchi H."/>
            <person name="Kawachi M."/>
            <person name="Higashiyama T."/>
            <person name="Nozaki H."/>
        </authorList>
    </citation>
    <scope>NUCLEOTIDE SEQUENCE [LARGE SCALE GENOMIC DNA]</scope>
    <source>
        <strain evidence="4 5">NIES-4479</strain>
    </source>
</reference>
<accession>A0A9W6BF27</accession>
<dbReference type="GO" id="GO:0008146">
    <property type="term" value="F:sulfotransferase activity"/>
    <property type="evidence" value="ECO:0007669"/>
    <property type="project" value="InterPro"/>
</dbReference>
<gene>
    <name evidence="4" type="primary">PLEST008556</name>
    <name evidence="4" type="ORF">PLESTB_000445100</name>
</gene>
<evidence type="ECO:0008006" key="6">
    <source>
        <dbReference type="Google" id="ProtNLM"/>
    </source>
</evidence>
<dbReference type="SUPFAM" id="SSF52540">
    <property type="entry name" value="P-loop containing nucleoside triphosphate hydrolases"/>
    <property type="match status" value="1"/>
</dbReference>
<proteinExistence type="predicted"/>
<feature type="compositionally biased region" description="Gly residues" evidence="3">
    <location>
        <begin position="426"/>
        <end position="442"/>
    </location>
</feature>
<sequence length="512" mass="54412">MATRVTIPCVARKRCVSRPGLAIKIIFLIGFYLEASESLRLAKLFGLTVSSNRSPRPALGHVGEFMPNDPTATPTFLIIGAPKGGTTDLFSQLTDASVNSGPERPDPPLLSGTKKEVALLHVAHLSPANFTPYAPVFRDYLALLRHPCANASSGSQMRECLAGPGSGASAYTLDATPGYYYAPGVPLLLRGFSPNSKVVLMLREPIDRLEALYHHWMVQDHMWPDTTLDELATAFFTLLATNPDAAAILRRLASCPAAAAATAAATASAAPIAAGSSGRSLSNHATPATPSGLAGNVGGPQLLRCQADSWRDLDALELLENHGHRLFLSGMYGYALAAWRLHYFTPGRLLVVDSHAYFRDREAVMEKVISFMYGRAMTSAERALARNAPAKNVKNRFNTTSPSSSSSSSSSSAAASSASPSSTVGDDGGAGGDGNGGDGGAGLQAPPFPPPGPKQPVWMLSPANRQELQRLYDTHLRPRLRRTLEELRAEGAWIVGFDGPPWPWAAEAADSK</sequence>
<evidence type="ECO:0000313" key="5">
    <source>
        <dbReference type="Proteomes" id="UP001165080"/>
    </source>
</evidence>
<dbReference type="Gene3D" id="3.40.50.300">
    <property type="entry name" value="P-loop containing nucleotide triphosphate hydrolases"/>
    <property type="match status" value="1"/>
</dbReference>
<evidence type="ECO:0000313" key="4">
    <source>
        <dbReference type="EMBL" id="GLC50904.1"/>
    </source>
</evidence>
<dbReference type="EMBL" id="BRXU01000004">
    <property type="protein sequence ID" value="GLC50904.1"/>
    <property type="molecule type" value="Genomic_DNA"/>
</dbReference>
<evidence type="ECO:0000256" key="1">
    <source>
        <dbReference type="ARBA" id="ARBA00022679"/>
    </source>
</evidence>
<organism evidence="4 5">
    <name type="scientific">Pleodorina starrii</name>
    <dbReference type="NCBI Taxonomy" id="330485"/>
    <lineage>
        <taxon>Eukaryota</taxon>
        <taxon>Viridiplantae</taxon>
        <taxon>Chlorophyta</taxon>
        <taxon>core chlorophytes</taxon>
        <taxon>Chlorophyceae</taxon>
        <taxon>CS clade</taxon>
        <taxon>Chlamydomonadales</taxon>
        <taxon>Volvocaceae</taxon>
        <taxon>Pleodorina</taxon>
    </lineage>
</organism>
<feature type="region of interest" description="Disordered" evidence="3">
    <location>
        <begin position="387"/>
        <end position="459"/>
    </location>
</feature>